<evidence type="ECO:0000256" key="1">
    <source>
        <dbReference type="ARBA" id="ARBA00009861"/>
    </source>
</evidence>
<comment type="similarity">
    <text evidence="1">Belongs to the plant acyltransferase family.</text>
</comment>
<dbReference type="GO" id="GO:0016747">
    <property type="term" value="F:acyltransferase activity, transferring groups other than amino-acyl groups"/>
    <property type="evidence" value="ECO:0000318"/>
    <property type="project" value="GO_Central"/>
</dbReference>
<dbReference type="SMR" id="A0A067FVL8"/>
<evidence type="ECO:0000313" key="2">
    <source>
        <dbReference type="EMBL" id="KDO67502.1"/>
    </source>
</evidence>
<reference evidence="2 3" key="1">
    <citation type="submission" date="2014-04" db="EMBL/GenBank/DDBJ databases">
        <authorList>
            <consortium name="International Citrus Genome Consortium"/>
            <person name="Gmitter F."/>
            <person name="Chen C."/>
            <person name="Farmerie W."/>
            <person name="Harkins T."/>
            <person name="Desany B."/>
            <person name="Mohiuddin M."/>
            <person name="Kodira C."/>
            <person name="Borodovsky M."/>
            <person name="Lomsadze A."/>
            <person name="Burns P."/>
            <person name="Jenkins J."/>
            <person name="Prochnik S."/>
            <person name="Shu S."/>
            <person name="Chapman J."/>
            <person name="Pitluck S."/>
            <person name="Schmutz J."/>
            <person name="Rokhsar D."/>
        </authorList>
    </citation>
    <scope>NUCLEOTIDE SEQUENCE</scope>
</reference>
<name>A0A067FVL8_CITSI</name>
<dbReference type="STRING" id="2711.A0A067FVL8"/>
<accession>A0A067FVL8</accession>
<dbReference type="InterPro" id="IPR050317">
    <property type="entry name" value="Plant_Fungal_Acyltransferase"/>
</dbReference>
<evidence type="ECO:0000313" key="3">
    <source>
        <dbReference type="Proteomes" id="UP000027120"/>
    </source>
</evidence>
<dbReference type="EMBL" id="KK784897">
    <property type="protein sequence ID" value="KDO67502.1"/>
    <property type="molecule type" value="Genomic_DNA"/>
</dbReference>
<protein>
    <recommendedName>
        <fullName evidence="4">Omega-hydroxypalmitate O-feruloyl transferase</fullName>
    </recommendedName>
</protein>
<dbReference type="PANTHER" id="PTHR31642">
    <property type="entry name" value="TRICHOTHECENE 3-O-ACETYLTRANSFERASE"/>
    <property type="match status" value="1"/>
</dbReference>
<dbReference type="PaxDb" id="2711-XP_006483721.1"/>
<sequence length="472" mass="52324">MAKQHENCPAVCVTKSISVYPKSLSPQKILNLSNLDRQCPLLMYLVFFYKPTFDCQNLSLDYVFSSLKSGLEETLSIWYPAAGRLMSLNPSDRKLNIWCNNKGAILVEALTRVKLSELGDLSQYNEFFENLVYKPVFNGNFSEMPLVVAQVTRFACGGYSIGIGTSHSLFDGPATYDFLSAWACNSAIKKRKGVTVSDHQPVHERGLMVLDNISHVHNAGTVKSPVAAARAAAIDHLYQLIKNTMINSQNSEVGGLNFSEMGSSNYVLKTFHLSGAIVESLKRKVLGERRGNFSCSSFELVAAHLWKARTKAFALKKETMVCLQFAVDTRNKMVPPLPKGFSGNAYVLASVALTAGELEELSHEAIVEKIKEAKNSINNEYVNGYIEALDAPQGSLPPLKELTILSDWTRMPFHKIDFLNGEAAYASPLASPIPQVAYFMQNPSDLRGIDVRIGLFPQTLDAFSHYFLRNLQ</sequence>
<organism evidence="2 3">
    <name type="scientific">Citrus sinensis</name>
    <name type="common">Sweet orange</name>
    <name type="synonym">Citrus aurantium var. sinensis</name>
    <dbReference type="NCBI Taxonomy" id="2711"/>
    <lineage>
        <taxon>Eukaryota</taxon>
        <taxon>Viridiplantae</taxon>
        <taxon>Streptophyta</taxon>
        <taxon>Embryophyta</taxon>
        <taxon>Tracheophyta</taxon>
        <taxon>Spermatophyta</taxon>
        <taxon>Magnoliopsida</taxon>
        <taxon>eudicotyledons</taxon>
        <taxon>Gunneridae</taxon>
        <taxon>Pentapetalae</taxon>
        <taxon>rosids</taxon>
        <taxon>malvids</taxon>
        <taxon>Sapindales</taxon>
        <taxon>Rutaceae</taxon>
        <taxon>Aurantioideae</taxon>
        <taxon>Citrus</taxon>
    </lineage>
</organism>
<dbReference type="OrthoDB" id="671439at2759"/>
<dbReference type="KEGG" id="cit:102625549"/>
<gene>
    <name evidence="2" type="ORF">CISIN_1g012051mg</name>
</gene>
<keyword evidence="3" id="KW-1185">Reference proteome</keyword>
<dbReference type="InterPro" id="IPR023213">
    <property type="entry name" value="CAT-like_dom_sf"/>
</dbReference>
<dbReference type="Gene3D" id="3.30.559.10">
    <property type="entry name" value="Chloramphenicol acetyltransferase-like domain"/>
    <property type="match status" value="2"/>
</dbReference>
<dbReference type="Proteomes" id="UP000027120">
    <property type="component" value="Unassembled WGS sequence"/>
</dbReference>
<dbReference type="Pfam" id="PF02458">
    <property type="entry name" value="Transferase"/>
    <property type="match status" value="1"/>
</dbReference>
<evidence type="ECO:0008006" key="4">
    <source>
        <dbReference type="Google" id="ProtNLM"/>
    </source>
</evidence>
<dbReference type="PANTHER" id="PTHR31642:SF145">
    <property type="entry name" value="BRASSINOSTEROID-RELATED ACYLTRANSFERASE 1"/>
    <property type="match status" value="1"/>
</dbReference>
<proteinExistence type="inferred from homology"/>
<dbReference type="AlphaFoldDB" id="A0A067FVL8"/>
<dbReference type="eggNOG" id="ENOG502QSIF">
    <property type="taxonomic scope" value="Eukaryota"/>
</dbReference>